<keyword evidence="3" id="KW-1185">Reference proteome</keyword>
<gene>
    <name evidence="2" type="ORF">HZH68_006415</name>
</gene>
<reference evidence="2" key="1">
    <citation type="journal article" date="2020" name="G3 (Bethesda)">
        <title>High-Quality Assemblies for Three Invasive Social Wasps from the &lt;i&gt;Vespula&lt;/i&gt; Genus.</title>
        <authorList>
            <person name="Harrop T.W.R."/>
            <person name="Guhlin J."/>
            <person name="McLaughlin G.M."/>
            <person name="Permina E."/>
            <person name="Stockwell P."/>
            <person name="Gilligan J."/>
            <person name="Le Lec M.F."/>
            <person name="Gruber M.A.M."/>
            <person name="Quinn O."/>
            <person name="Lovegrove M."/>
            <person name="Duncan E.J."/>
            <person name="Remnant E.J."/>
            <person name="Van Eeckhoven J."/>
            <person name="Graham B."/>
            <person name="Knapp R.A."/>
            <person name="Langford K.W."/>
            <person name="Kronenberg Z."/>
            <person name="Press M.O."/>
            <person name="Eacker S.M."/>
            <person name="Wilson-Rankin E.E."/>
            <person name="Purcell J."/>
            <person name="Lester P.J."/>
            <person name="Dearden P.K."/>
        </authorList>
    </citation>
    <scope>NUCLEOTIDE SEQUENCE</scope>
    <source>
        <strain evidence="2">Linc-1</strain>
    </source>
</reference>
<dbReference type="AlphaFoldDB" id="A0A834KGM3"/>
<evidence type="ECO:0000313" key="2">
    <source>
        <dbReference type="EMBL" id="KAF7403621.1"/>
    </source>
</evidence>
<dbReference type="EMBL" id="JACSDZ010000005">
    <property type="protein sequence ID" value="KAF7403621.1"/>
    <property type="molecule type" value="Genomic_DNA"/>
</dbReference>
<evidence type="ECO:0000313" key="3">
    <source>
        <dbReference type="Proteomes" id="UP000617340"/>
    </source>
</evidence>
<sequence length="120" mass="13445">MSRRVNESVSTIHLWKCEMTIPPTPLTAIAQTPRKELESKFTFNPVLAKLTEVVPSDSTKPLETPTGFPSKSNSFPVNEPVATTVSLDIDIKTRERKKRTVRKESKKETVIASLLSYLSD</sequence>
<organism evidence="2 3">
    <name type="scientific">Vespula germanica</name>
    <name type="common">German yellow jacket</name>
    <name type="synonym">Paravespula germanica</name>
    <dbReference type="NCBI Taxonomy" id="30212"/>
    <lineage>
        <taxon>Eukaryota</taxon>
        <taxon>Metazoa</taxon>
        <taxon>Ecdysozoa</taxon>
        <taxon>Arthropoda</taxon>
        <taxon>Hexapoda</taxon>
        <taxon>Insecta</taxon>
        <taxon>Pterygota</taxon>
        <taxon>Neoptera</taxon>
        <taxon>Endopterygota</taxon>
        <taxon>Hymenoptera</taxon>
        <taxon>Apocrita</taxon>
        <taxon>Aculeata</taxon>
        <taxon>Vespoidea</taxon>
        <taxon>Vespidae</taxon>
        <taxon>Vespinae</taxon>
        <taxon>Vespula</taxon>
    </lineage>
</organism>
<name>A0A834KGM3_VESGE</name>
<protein>
    <submittedName>
        <fullName evidence="2">Uncharacterized protein</fullName>
    </submittedName>
</protein>
<feature type="region of interest" description="Disordered" evidence="1">
    <location>
        <begin position="56"/>
        <end position="75"/>
    </location>
</feature>
<dbReference type="Proteomes" id="UP000617340">
    <property type="component" value="Unassembled WGS sequence"/>
</dbReference>
<comment type="caution">
    <text evidence="2">The sequence shown here is derived from an EMBL/GenBank/DDBJ whole genome shotgun (WGS) entry which is preliminary data.</text>
</comment>
<accession>A0A834KGM3</accession>
<proteinExistence type="predicted"/>
<evidence type="ECO:0000256" key="1">
    <source>
        <dbReference type="SAM" id="MobiDB-lite"/>
    </source>
</evidence>